<dbReference type="EMBL" id="UAVP01000003">
    <property type="protein sequence ID" value="SQA74549.1"/>
    <property type="molecule type" value="Genomic_DNA"/>
</dbReference>
<organism evidence="4 6">
    <name type="scientific">Capnocytophaga sputigena</name>
    <dbReference type="NCBI Taxonomy" id="1019"/>
    <lineage>
        <taxon>Bacteria</taxon>
        <taxon>Pseudomonadati</taxon>
        <taxon>Bacteroidota</taxon>
        <taxon>Flavobacteriia</taxon>
        <taxon>Flavobacteriales</taxon>
        <taxon>Flavobacteriaceae</taxon>
        <taxon>Capnocytophaga</taxon>
    </lineage>
</organism>
<dbReference type="RefSeq" id="WP_002681574.1">
    <property type="nucleotide sequence ID" value="NZ_CP022385.1"/>
</dbReference>
<dbReference type="Gene3D" id="3.40.50.300">
    <property type="entry name" value="P-loop containing nucleotide triphosphate hydrolases"/>
    <property type="match status" value="1"/>
</dbReference>
<dbReference type="SUPFAM" id="SSF52540">
    <property type="entry name" value="P-loop containing nucleoside triphosphate hydrolases"/>
    <property type="match status" value="1"/>
</dbReference>
<dbReference type="Proteomes" id="UP000217301">
    <property type="component" value="Chromosome"/>
</dbReference>
<dbReference type="InterPro" id="IPR049945">
    <property type="entry name" value="AAA_22"/>
</dbReference>
<dbReference type="GO" id="GO:0016887">
    <property type="term" value="F:ATP hydrolysis activity"/>
    <property type="evidence" value="ECO:0007669"/>
    <property type="project" value="InterPro"/>
</dbReference>
<name>A0AAX2I8X0_CAPSP</name>
<proteinExistence type="predicted"/>
<dbReference type="InterPro" id="IPR027417">
    <property type="entry name" value="P-loop_NTPase"/>
</dbReference>
<protein>
    <submittedName>
        <fullName evidence="2">AAA family ATPase</fullName>
    </submittedName>
</protein>
<evidence type="ECO:0000259" key="1">
    <source>
        <dbReference type="Pfam" id="PF13401"/>
    </source>
</evidence>
<feature type="domain" description="ORC1/DEAH AAA+ ATPase" evidence="1">
    <location>
        <begin position="97"/>
        <end position="208"/>
    </location>
</feature>
<gene>
    <name evidence="2" type="ORF">CGC55_03195</name>
    <name evidence="3" type="ORF">CGC55_13650</name>
    <name evidence="4" type="ORF">NCTC11653_00433</name>
</gene>
<dbReference type="EMBL" id="CP022385">
    <property type="protein sequence ID" value="ATA85477.1"/>
    <property type="molecule type" value="Genomic_DNA"/>
</dbReference>
<dbReference type="PANTHER" id="PTHR35894">
    <property type="entry name" value="GENERAL SECRETION PATHWAY PROTEIN A-RELATED"/>
    <property type="match status" value="1"/>
</dbReference>
<sequence length="296" mass="33568">MITTALKEKIVQAIAENRQNYRYDTHHAKSLGINGAQYNRVMKGERDGVLSDAKWISIARKLQVQLRDEAPWVTVETETFQYIYSQLTACQTRSLSAILCDRAGIGKTHTAKVYVSKNKNAVYIDCSQVKTKQKLIRKIAQEFGITYTGRYAEVYEDLVYYLKQLETPLVILDEAGDLEYHAFLELKSLWNATEYVCGWYMMGADGLQAKIDRNKGIKKVGYAEIFDRYGSKYSRVSPPSDKEAIEAFLLSQIAQVSQANGSTISPAQMYANTAGSLRKVRTEIEKQRLQQLNDGK</sequence>
<evidence type="ECO:0000313" key="5">
    <source>
        <dbReference type="Proteomes" id="UP000217301"/>
    </source>
</evidence>
<dbReference type="PANTHER" id="PTHR35894:SF5">
    <property type="entry name" value="MU-LIKE PROPHAGE FLUMU DNA TRANSPOSITION PROTEIN B"/>
    <property type="match status" value="1"/>
</dbReference>
<evidence type="ECO:0000313" key="4">
    <source>
        <dbReference type="EMBL" id="SQA74549.1"/>
    </source>
</evidence>
<dbReference type="KEGG" id="cspu:CGC55_13650"/>
<reference evidence="4 6" key="3">
    <citation type="submission" date="2018-06" db="EMBL/GenBank/DDBJ databases">
        <authorList>
            <consortium name="Pathogen Informatics"/>
            <person name="Doyle S."/>
        </authorList>
    </citation>
    <scope>NUCLEOTIDE SEQUENCE [LARGE SCALE GENOMIC DNA]</scope>
    <source>
        <strain evidence="4 6">NCTC11653</strain>
    </source>
</reference>
<reference evidence="5" key="2">
    <citation type="submission" date="2017-06" db="EMBL/GenBank/DDBJ databases">
        <title>Capnocytophaga spp. assemblies.</title>
        <authorList>
            <person name="Gulvik C.A."/>
        </authorList>
    </citation>
    <scope>NUCLEOTIDE SEQUENCE [LARGE SCALE GENOMIC DNA]</scope>
    <source>
        <strain evidence="5">KC1668</strain>
    </source>
</reference>
<reference evidence="2" key="1">
    <citation type="journal article" date="2017" name="Genome Announc.">
        <title>Twelve Complete Reference Genomes of Clinical Isolates in the Capnocytophaga Genus.</title>
        <authorList>
            <person name="Villarma A."/>
            <person name="Gulvik C.A."/>
            <person name="Rowe L.A."/>
            <person name="Sheth M."/>
            <person name="Juieng P."/>
            <person name="Nicholson A.C."/>
            <person name="Loparev V.N."/>
            <person name="McQuiston J.R."/>
        </authorList>
    </citation>
    <scope>NUCLEOTIDE SEQUENCE</scope>
    <source>
        <strain evidence="2">KC1668</strain>
    </source>
</reference>
<dbReference type="KEGG" id="cspu:CGC55_03195"/>
<evidence type="ECO:0000313" key="6">
    <source>
        <dbReference type="Proteomes" id="UP000249902"/>
    </source>
</evidence>
<accession>A0AAX2I8X0</accession>
<dbReference type="Pfam" id="PF13401">
    <property type="entry name" value="AAA_22"/>
    <property type="match status" value="1"/>
</dbReference>
<dbReference type="EMBL" id="CP022385">
    <property type="protein sequence ID" value="ATA83578.1"/>
    <property type="molecule type" value="Genomic_DNA"/>
</dbReference>
<evidence type="ECO:0000313" key="3">
    <source>
        <dbReference type="EMBL" id="ATA85477.1"/>
    </source>
</evidence>
<evidence type="ECO:0000313" key="2">
    <source>
        <dbReference type="EMBL" id="ATA83578.1"/>
    </source>
</evidence>
<dbReference type="AlphaFoldDB" id="A0AAX2I8X0"/>
<keyword evidence="5" id="KW-1185">Reference proteome</keyword>
<dbReference type="Proteomes" id="UP000249902">
    <property type="component" value="Unassembled WGS sequence"/>
</dbReference>
<dbReference type="InterPro" id="IPR052026">
    <property type="entry name" value="ExeA_AAA_ATPase_DNA-bind"/>
</dbReference>